<keyword evidence="7 12" id="KW-0472">Membrane</keyword>
<evidence type="ECO:0000256" key="5">
    <source>
        <dbReference type="ARBA" id="ARBA00022729"/>
    </source>
</evidence>
<proteinExistence type="inferred from homology"/>
<evidence type="ECO:0000256" key="7">
    <source>
        <dbReference type="ARBA" id="ARBA00023136"/>
    </source>
</evidence>
<keyword evidence="9 12" id="KW-0357">Heparan sulfate</keyword>
<evidence type="ECO:0000256" key="2">
    <source>
        <dbReference type="ARBA" id="ARBA00010260"/>
    </source>
</evidence>
<evidence type="ECO:0000256" key="11">
    <source>
        <dbReference type="RuleBase" id="RU003518"/>
    </source>
</evidence>
<comment type="similarity">
    <text evidence="2 11">Belongs to the glypican family.</text>
</comment>
<reference evidence="13" key="1">
    <citation type="submission" date="2022-07" db="EMBL/GenBank/DDBJ databases">
        <title>Chromosome-level genome of Muraenolepis orangiensis.</title>
        <authorList>
            <person name="Kim J."/>
        </authorList>
    </citation>
    <scope>NUCLEOTIDE SEQUENCE</scope>
    <source>
        <strain evidence="13">KU_S4_2022</strain>
        <tissue evidence="13">Muscle</tissue>
    </source>
</reference>
<dbReference type="GO" id="GO:1905475">
    <property type="term" value="P:regulation of protein localization to membrane"/>
    <property type="evidence" value="ECO:0007669"/>
    <property type="project" value="TreeGrafter"/>
</dbReference>
<dbReference type="GO" id="GO:0009986">
    <property type="term" value="C:cell surface"/>
    <property type="evidence" value="ECO:0007669"/>
    <property type="project" value="TreeGrafter"/>
</dbReference>
<keyword evidence="4 12" id="KW-0336">GPI-anchor</keyword>
<evidence type="ECO:0008006" key="15">
    <source>
        <dbReference type="Google" id="ProtNLM"/>
    </source>
</evidence>
<dbReference type="PANTHER" id="PTHR10822:SF31">
    <property type="entry name" value="GLYPICAN-6"/>
    <property type="match status" value="1"/>
</dbReference>
<dbReference type="Proteomes" id="UP001148018">
    <property type="component" value="Unassembled WGS sequence"/>
</dbReference>
<dbReference type="OrthoDB" id="10010764at2759"/>
<evidence type="ECO:0000256" key="3">
    <source>
        <dbReference type="ARBA" id="ARBA00022475"/>
    </source>
</evidence>
<dbReference type="Pfam" id="PF01153">
    <property type="entry name" value="Glypican"/>
    <property type="match status" value="1"/>
</dbReference>
<gene>
    <name evidence="13" type="ORF">NHX12_007520</name>
</gene>
<evidence type="ECO:0000313" key="13">
    <source>
        <dbReference type="EMBL" id="KAJ3592393.1"/>
    </source>
</evidence>
<accession>A0A9Q0IC19</accession>
<evidence type="ECO:0000256" key="12">
    <source>
        <dbReference type="RuleBase" id="RU003519"/>
    </source>
</evidence>
<dbReference type="GO" id="GO:0016477">
    <property type="term" value="P:cell migration"/>
    <property type="evidence" value="ECO:0007669"/>
    <property type="project" value="TreeGrafter"/>
</dbReference>
<keyword evidence="3" id="KW-1003">Cell membrane</keyword>
<dbReference type="InterPro" id="IPR001863">
    <property type="entry name" value="Glypican"/>
</dbReference>
<dbReference type="PANTHER" id="PTHR10822">
    <property type="entry name" value="GLYPICAN"/>
    <property type="match status" value="1"/>
</dbReference>
<dbReference type="GO" id="GO:0045202">
    <property type="term" value="C:synapse"/>
    <property type="evidence" value="ECO:0007669"/>
    <property type="project" value="TreeGrafter"/>
</dbReference>
<comment type="function">
    <text evidence="12">Cell surface proteoglycan.</text>
</comment>
<comment type="caution">
    <text evidence="13">The sequence shown here is derived from an EMBL/GenBank/DDBJ whole genome shotgun (WGS) entry which is preliminary data.</text>
</comment>
<keyword evidence="8" id="KW-0325">Glycoprotein</keyword>
<dbReference type="AlphaFoldDB" id="A0A9Q0IC19"/>
<keyword evidence="10 12" id="KW-0449">Lipoprotein</keyword>
<sequence length="77" mass="8974">MQYCPFCQALPTAKPCKNYCLNVMKGCLANQADLDPEWNQYIGPHQSLLHEAFMSVRRLTVLTQHADWVRGCRTKWF</sequence>
<dbReference type="GO" id="GO:0009966">
    <property type="term" value="P:regulation of signal transduction"/>
    <property type="evidence" value="ECO:0007669"/>
    <property type="project" value="InterPro"/>
</dbReference>
<name>A0A9Q0IC19_9TELE</name>
<evidence type="ECO:0000313" key="14">
    <source>
        <dbReference type="Proteomes" id="UP001148018"/>
    </source>
</evidence>
<keyword evidence="14" id="KW-1185">Reference proteome</keyword>
<evidence type="ECO:0000256" key="9">
    <source>
        <dbReference type="ARBA" id="ARBA00023207"/>
    </source>
</evidence>
<keyword evidence="6 12" id="KW-0654">Proteoglycan</keyword>
<keyword evidence="5" id="KW-0732">Signal</keyword>
<evidence type="ECO:0000256" key="1">
    <source>
        <dbReference type="ARBA" id="ARBA00004609"/>
    </source>
</evidence>
<dbReference type="GO" id="GO:0005576">
    <property type="term" value="C:extracellular region"/>
    <property type="evidence" value="ECO:0007669"/>
    <property type="project" value="TreeGrafter"/>
</dbReference>
<evidence type="ECO:0000256" key="6">
    <source>
        <dbReference type="ARBA" id="ARBA00022974"/>
    </source>
</evidence>
<comment type="subcellular location">
    <subcellularLocation>
        <location evidence="1 12">Cell membrane</location>
        <topology evidence="1 12">Lipid-anchor</topology>
        <topology evidence="1 12">GPI-anchor</topology>
    </subcellularLocation>
</comment>
<organism evidence="13 14">
    <name type="scientific">Muraenolepis orangiensis</name>
    <name type="common">Patagonian moray cod</name>
    <dbReference type="NCBI Taxonomy" id="630683"/>
    <lineage>
        <taxon>Eukaryota</taxon>
        <taxon>Metazoa</taxon>
        <taxon>Chordata</taxon>
        <taxon>Craniata</taxon>
        <taxon>Vertebrata</taxon>
        <taxon>Euteleostomi</taxon>
        <taxon>Actinopterygii</taxon>
        <taxon>Neopterygii</taxon>
        <taxon>Teleostei</taxon>
        <taxon>Neoteleostei</taxon>
        <taxon>Acanthomorphata</taxon>
        <taxon>Zeiogadaria</taxon>
        <taxon>Gadariae</taxon>
        <taxon>Gadiformes</taxon>
        <taxon>Muraenolepidoidei</taxon>
        <taxon>Muraenolepididae</taxon>
        <taxon>Muraenolepis</taxon>
    </lineage>
</organism>
<dbReference type="GO" id="GO:0005886">
    <property type="term" value="C:plasma membrane"/>
    <property type="evidence" value="ECO:0007669"/>
    <property type="project" value="UniProtKB-SubCell"/>
</dbReference>
<dbReference type="EMBL" id="JANIIK010000113">
    <property type="protein sequence ID" value="KAJ3592393.1"/>
    <property type="molecule type" value="Genomic_DNA"/>
</dbReference>
<dbReference type="GO" id="GO:0098552">
    <property type="term" value="C:side of membrane"/>
    <property type="evidence" value="ECO:0007669"/>
    <property type="project" value="UniProtKB-KW"/>
</dbReference>
<evidence type="ECO:0000256" key="8">
    <source>
        <dbReference type="ARBA" id="ARBA00023180"/>
    </source>
</evidence>
<protein>
    <recommendedName>
        <fullName evidence="15">Glypican-6</fullName>
    </recommendedName>
</protein>
<evidence type="ECO:0000256" key="10">
    <source>
        <dbReference type="ARBA" id="ARBA00023288"/>
    </source>
</evidence>
<evidence type="ECO:0000256" key="4">
    <source>
        <dbReference type="ARBA" id="ARBA00022622"/>
    </source>
</evidence>